<evidence type="ECO:0000313" key="2">
    <source>
        <dbReference type="Proteomes" id="UP000182658"/>
    </source>
</evidence>
<name>A0A1J7JUC2_9PEZI</name>
<dbReference type="Proteomes" id="UP000182658">
    <property type="component" value="Unassembled WGS sequence"/>
</dbReference>
<accession>A0A1J7JUC2</accession>
<reference evidence="1 2" key="1">
    <citation type="submission" date="2016-10" db="EMBL/GenBank/DDBJ databases">
        <title>Draft genome sequence of Coniochaeta ligniaria NRRL30616, a lignocellulolytic fungus for bioabatement of inhibitors in plant biomass hydrolysates.</title>
        <authorList>
            <consortium name="DOE Joint Genome Institute"/>
            <person name="Jimenez D.J."/>
            <person name="Hector R.E."/>
            <person name="Riley R."/>
            <person name="Sun H."/>
            <person name="Grigoriev I.V."/>
            <person name="Van Elsas J.D."/>
            <person name="Nichols N.N."/>
        </authorList>
    </citation>
    <scope>NUCLEOTIDE SEQUENCE [LARGE SCALE GENOMIC DNA]</scope>
    <source>
        <strain evidence="1 2">NRRL 30616</strain>
    </source>
</reference>
<dbReference type="InParanoid" id="A0A1J7JUC2"/>
<evidence type="ECO:0000313" key="1">
    <source>
        <dbReference type="EMBL" id="OIW31338.1"/>
    </source>
</evidence>
<dbReference type="EMBL" id="KV875096">
    <property type="protein sequence ID" value="OIW31338.1"/>
    <property type="molecule type" value="Genomic_DNA"/>
</dbReference>
<keyword evidence="2" id="KW-1185">Reference proteome</keyword>
<sequence length="159" mass="17636">MCTTRTLPIVLGKNVPRRREGALPQIPVLRQSSRGLAGDGSGRNAPLKLRTRRLEQLDISVSASRTLMKRLGSTTQQLPEDTSRLSRSIQGESPELCSFEAFGVFFLYQPPAAKRHAGCSRLDELPPQLSRCVLRTGSRCHEFGSQSRLLRYGIVNVMS</sequence>
<dbReference type="AlphaFoldDB" id="A0A1J7JUC2"/>
<proteinExistence type="predicted"/>
<protein>
    <submittedName>
        <fullName evidence="1">Uncharacterized protein</fullName>
    </submittedName>
</protein>
<organism evidence="1 2">
    <name type="scientific">Coniochaeta ligniaria NRRL 30616</name>
    <dbReference type="NCBI Taxonomy" id="1408157"/>
    <lineage>
        <taxon>Eukaryota</taxon>
        <taxon>Fungi</taxon>
        <taxon>Dikarya</taxon>
        <taxon>Ascomycota</taxon>
        <taxon>Pezizomycotina</taxon>
        <taxon>Sordariomycetes</taxon>
        <taxon>Sordariomycetidae</taxon>
        <taxon>Coniochaetales</taxon>
        <taxon>Coniochaetaceae</taxon>
        <taxon>Coniochaeta</taxon>
    </lineage>
</organism>
<gene>
    <name evidence="1" type="ORF">CONLIGDRAFT_312147</name>
</gene>